<dbReference type="InterPro" id="IPR023131">
    <property type="entry name" value="Mth639-like_dom_sf"/>
</dbReference>
<protein>
    <submittedName>
        <fullName evidence="1">Uncharacterized protein conserved in archaea</fullName>
    </submittedName>
</protein>
<dbReference type="PANTHER" id="PTHR40696">
    <property type="entry name" value="DUF371 FAMILY PROTEIN"/>
    <property type="match status" value="1"/>
</dbReference>
<organism evidence="1 2">
    <name type="scientific">Haloquadratum walsbyi J07HQW2</name>
    <dbReference type="NCBI Taxonomy" id="1238425"/>
    <lineage>
        <taxon>Archaea</taxon>
        <taxon>Methanobacteriati</taxon>
        <taxon>Methanobacteriota</taxon>
        <taxon>Stenosarchaea group</taxon>
        <taxon>Halobacteria</taxon>
        <taxon>Halobacteriales</taxon>
        <taxon>Haloferacaceae</taxon>
        <taxon>Haloquadratum</taxon>
    </lineage>
</organism>
<reference evidence="1 2" key="1">
    <citation type="journal article" date="2013" name="PLoS ONE">
        <title>Assembly-driven community genomics of a hypersaline microbial ecosystem.</title>
        <authorList>
            <person name="Podell S."/>
            <person name="Ugalde J.A."/>
            <person name="Narasingarao P."/>
            <person name="Banfield J.F."/>
            <person name="Heidelberg K.B."/>
            <person name="Allen E.E."/>
        </authorList>
    </citation>
    <scope>NUCLEOTIDE SEQUENCE [LARGE SCALE GENOMIC DNA]</scope>
    <source>
        <strain evidence="2">J07HQW2</strain>
    </source>
</reference>
<sequence length="165" mass="17657">MPTESESESEIVHSTETKELSEVIHAQGHANVSAEHASTLEITSDDWLTPAGDCILGVEADRVPTDFDTEFIRACQSPDAKITATITVESETTGTYTERIIGSGSPGLTFDNERSHVARTSTYTDDRTVLIGGDLAAADIDRNMIDALTTGADLTLRLSVTVQAD</sequence>
<dbReference type="HOGENOM" id="CLU_135994_0_0_2"/>
<dbReference type="Pfam" id="PF04027">
    <property type="entry name" value="DUF371"/>
    <property type="match status" value="1"/>
</dbReference>
<dbReference type="PANTHER" id="PTHR40696:SF1">
    <property type="entry name" value="DUF371 DOMAIN-CONTAINING PROTEIN"/>
    <property type="match status" value="1"/>
</dbReference>
<dbReference type="AlphaFoldDB" id="U1N121"/>
<proteinExistence type="predicted"/>
<accession>U1N121</accession>
<dbReference type="EMBL" id="KE356561">
    <property type="protein sequence ID" value="ERG96529.1"/>
    <property type="molecule type" value="Genomic_DNA"/>
</dbReference>
<dbReference type="STRING" id="1238425.J07HQW2_03009"/>
<evidence type="ECO:0000313" key="2">
    <source>
        <dbReference type="Proteomes" id="UP000030710"/>
    </source>
</evidence>
<name>U1N121_9EURY</name>
<dbReference type="Proteomes" id="UP000030710">
    <property type="component" value="Unassembled WGS sequence"/>
</dbReference>
<gene>
    <name evidence="1" type="ORF">J07HQW2_03009</name>
</gene>
<dbReference type="eggNOG" id="arCOG04171">
    <property type="taxonomic scope" value="Archaea"/>
</dbReference>
<dbReference type="InterPro" id="IPR007171">
    <property type="entry name" value="DUF371"/>
</dbReference>
<evidence type="ECO:0000313" key="1">
    <source>
        <dbReference type="EMBL" id="ERG96529.1"/>
    </source>
</evidence>
<dbReference type="Gene3D" id="2.60.120.630">
    <property type="entry name" value="mth639 domain like"/>
    <property type="match status" value="1"/>
</dbReference>
<dbReference type="RefSeq" id="WP_021055993.1">
    <property type="nucleotide sequence ID" value="NZ_KE356561.1"/>
</dbReference>